<feature type="compositionally biased region" description="Acidic residues" evidence="4">
    <location>
        <begin position="723"/>
        <end position="773"/>
    </location>
</feature>
<dbReference type="PANTHER" id="PTHR23188:SF12">
    <property type="entry name" value="RNA POLYMERASE II-ASSOCIATED FACTOR 1 HOMOLOG"/>
    <property type="match status" value="1"/>
</dbReference>
<comment type="subcellular location">
    <subcellularLocation>
        <location evidence="1">Nucleus</location>
    </subcellularLocation>
</comment>
<evidence type="ECO:0000256" key="1">
    <source>
        <dbReference type="ARBA" id="ARBA00004123"/>
    </source>
</evidence>
<evidence type="ECO:0000256" key="4">
    <source>
        <dbReference type="SAM" id="MobiDB-lite"/>
    </source>
</evidence>
<name>A0A8X7SUR2_9BASI</name>
<feature type="compositionally biased region" description="Low complexity" evidence="4">
    <location>
        <begin position="551"/>
        <end position="568"/>
    </location>
</feature>
<feature type="region of interest" description="Disordered" evidence="4">
    <location>
        <begin position="666"/>
        <end position="807"/>
    </location>
</feature>
<protein>
    <recommendedName>
        <fullName evidence="7">RNA polymerase II-associated factor 1 homolog</fullName>
    </recommendedName>
</protein>
<evidence type="ECO:0000313" key="6">
    <source>
        <dbReference type="Proteomes" id="UP000077684"/>
    </source>
</evidence>
<dbReference type="GO" id="GO:0000993">
    <property type="term" value="F:RNA polymerase II complex binding"/>
    <property type="evidence" value="ECO:0007669"/>
    <property type="project" value="TreeGrafter"/>
</dbReference>
<comment type="caution">
    <text evidence="5">The sequence shown here is derived from an EMBL/GenBank/DDBJ whole genome shotgun (WGS) entry which is preliminary data.</text>
</comment>
<keyword evidence="6" id="KW-1185">Reference proteome</keyword>
<reference evidence="5" key="2">
    <citation type="journal article" date="2019" name="IMA Fungus">
        <title>Genome sequencing and comparison of five Tilletia species to identify candidate genes for the detection of regulated species infecting wheat.</title>
        <authorList>
            <person name="Nguyen H.D.T."/>
            <person name="Sultana T."/>
            <person name="Kesanakurti P."/>
            <person name="Hambleton S."/>
        </authorList>
    </citation>
    <scope>NUCLEOTIDE SEQUENCE</scope>
    <source>
        <strain evidence="5">DAOMC 236426</strain>
    </source>
</reference>
<accession>A0A8X7SUR2</accession>
<dbReference type="AlphaFoldDB" id="A0A8X7SUR2"/>
<comment type="similarity">
    <text evidence="2">Belongs to the PAF1 family.</text>
</comment>
<evidence type="ECO:0000256" key="3">
    <source>
        <dbReference type="ARBA" id="ARBA00023242"/>
    </source>
</evidence>
<gene>
    <name evidence="5" type="ORF">A4X06_0g6290</name>
</gene>
<feature type="region of interest" description="Disordered" evidence="4">
    <location>
        <begin position="538"/>
        <end position="569"/>
    </location>
</feature>
<evidence type="ECO:0000313" key="5">
    <source>
        <dbReference type="EMBL" id="KAE8243471.1"/>
    </source>
</evidence>
<sequence>MSSRKRDLIERVKYPNPLPLPPYPPKLLNIPLAPERYANPAFGHRLASELPIPLLADAEAGIHIDLPGTFPGIWLNDPSTYTLPSSSTSTSTAAPPEINLGEIDQTDAFLLQDFSLSLQQQSSAPATALPPSLDAGALKGAAGAGSSAATAAAVAHHIQSQHNAALGPLARSSLGANDVTWLRRTEYLSAEAKRQRAQEIKQRVQEHVDISREAQIKAIAQTFKAVHSAPGGNNSTQTAPITALRHPTKPGVHAVEAFDVLPDPETWATEFQIVRFLDWPGRTSKGGGGAPIDDPRLDVHLLRPHGEANQIISVYMPSGEFMEGEEVLEGMPSTEEIEEEYEAAKKAAEELPEEPAPPAEGEEDAVGVGRQEALDAAEATYKAKLALHTYVTNTRSTITPLSSKERENLAAARFAKRRRTGVFPVDDMPSAPIPEEGEEEEAEVAVDHLKRASKAAATTKFVHVRDYEPSAELGAATSAGQLVFVFDSGPDGGEDGKGKEKEMLDRIEAPLEVHGLADDFPTSSRAKYSSLDIVETDPLTGGAQSAEGKDAAASGSGSGSSSAPPQSSLERAYRAKLIESVKEEEGRDQREVVRRAGLKAAYYHPVHMNFKLRMKRYKKSEKPADQEDFWDVVEIAQKHLSPSEVYERLAARRDVDDLDRLVLQLEEEVEEEGMAVDEDAEGEDVDVDAMGEVDAEGEVDGEGQGENEAEAEGEATATKTAENADDEEEEEEEGGEGEANGDAEGGGGDDDDDDEDEEGEGDDDAEDMDDEELAALRADAAENGEQVGGGEGEGEGRSRRSRRGGAD</sequence>
<reference evidence="5" key="1">
    <citation type="submission" date="2016-04" db="EMBL/GenBank/DDBJ databases">
        <authorList>
            <person name="Nguyen H.D."/>
            <person name="Samba Siva P."/>
            <person name="Cullis J."/>
            <person name="Levesque C.A."/>
            <person name="Hambleton S."/>
        </authorList>
    </citation>
    <scope>NUCLEOTIDE SEQUENCE</scope>
    <source>
        <strain evidence="5">DAOMC 236426</strain>
    </source>
</reference>
<dbReference type="GO" id="GO:0006368">
    <property type="term" value="P:transcription elongation by RNA polymerase II"/>
    <property type="evidence" value="ECO:0007669"/>
    <property type="project" value="InterPro"/>
</dbReference>
<feature type="compositionally biased region" description="Basic and acidic residues" evidence="4">
    <location>
        <begin position="794"/>
        <end position="807"/>
    </location>
</feature>
<dbReference type="GO" id="GO:0016593">
    <property type="term" value="C:Cdc73/Paf1 complex"/>
    <property type="evidence" value="ECO:0007669"/>
    <property type="project" value="InterPro"/>
</dbReference>
<dbReference type="EMBL" id="LWDE02000890">
    <property type="protein sequence ID" value="KAE8243471.1"/>
    <property type="molecule type" value="Genomic_DNA"/>
</dbReference>
<evidence type="ECO:0000256" key="2">
    <source>
        <dbReference type="ARBA" id="ARBA00007560"/>
    </source>
</evidence>
<dbReference type="PANTHER" id="PTHR23188">
    <property type="entry name" value="RNA POLYMERASE II-ASSOCIATED FACTOR 1 HOMOLOG"/>
    <property type="match status" value="1"/>
</dbReference>
<feature type="compositionally biased region" description="Acidic residues" evidence="4">
    <location>
        <begin position="666"/>
        <end position="713"/>
    </location>
</feature>
<proteinExistence type="inferred from homology"/>
<dbReference type="Proteomes" id="UP000077684">
    <property type="component" value="Unassembled WGS sequence"/>
</dbReference>
<feature type="compositionally biased region" description="Low complexity" evidence="4">
    <location>
        <begin position="775"/>
        <end position="785"/>
    </location>
</feature>
<dbReference type="GO" id="GO:0003682">
    <property type="term" value="F:chromatin binding"/>
    <property type="evidence" value="ECO:0007669"/>
    <property type="project" value="TreeGrafter"/>
</dbReference>
<evidence type="ECO:0008006" key="7">
    <source>
        <dbReference type="Google" id="ProtNLM"/>
    </source>
</evidence>
<organism evidence="5 6">
    <name type="scientific">Tilletia controversa</name>
    <name type="common">dwarf bunt fungus</name>
    <dbReference type="NCBI Taxonomy" id="13291"/>
    <lineage>
        <taxon>Eukaryota</taxon>
        <taxon>Fungi</taxon>
        <taxon>Dikarya</taxon>
        <taxon>Basidiomycota</taxon>
        <taxon>Ustilaginomycotina</taxon>
        <taxon>Exobasidiomycetes</taxon>
        <taxon>Tilletiales</taxon>
        <taxon>Tilletiaceae</taxon>
        <taxon>Tilletia</taxon>
    </lineage>
</organism>
<dbReference type="InterPro" id="IPR007133">
    <property type="entry name" value="RNA_pol_II-assoc_Paf1"/>
</dbReference>
<dbReference type="Pfam" id="PF03985">
    <property type="entry name" value="Paf1"/>
    <property type="match status" value="2"/>
</dbReference>
<keyword evidence="3" id="KW-0539">Nucleus</keyword>